<keyword evidence="1" id="KW-0812">Transmembrane</keyword>
<dbReference type="RefSeq" id="WP_350446847.1">
    <property type="nucleotide sequence ID" value="NZ_CP158373.1"/>
</dbReference>
<organism evidence="2">
    <name type="scientific">Pseudomonas solani</name>
    <dbReference type="NCBI Taxonomy" id="2731552"/>
    <lineage>
        <taxon>Bacteria</taxon>
        <taxon>Pseudomonadati</taxon>
        <taxon>Pseudomonadota</taxon>
        <taxon>Gammaproteobacteria</taxon>
        <taxon>Pseudomonadales</taxon>
        <taxon>Pseudomonadaceae</taxon>
        <taxon>Pseudomonas</taxon>
    </lineage>
</organism>
<sequence>MATAFFAGLWLAYGGMLALCMGMERHFKQVWQRLPAPLLRRGLRVGGWLALGLSLVASVAAWGWAMGPVGWFGMLSVAGFGLVLLLPYQPRLAAWLPLASAPLLALIGLLT</sequence>
<feature type="transmembrane region" description="Helical" evidence="1">
    <location>
        <begin position="93"/>
        <end position="110"/>
    </location>
</feature>
<dbReference type="AlphaFoldDB" id="A0AAU7XYM1"/>
<evidence type="ECO:0000256" key="1">
    <source>
        <dbReference type="SAM" id="Phobius"/>
    </source>
</evidence>
<feature type="transmembrane region" description="Helical" evidence="1">
    <location>
        <begin position="45"/>
        <end position="63"/>
    </location>
</feature>
<feature type="transmembrane region" description="Helical" evidence="1">
    <location>
        <begin position="69"/>
        <end position="86"/>
    </location>
</feature>
<dbReference type="Pfam" id="PF11804">
    <property type="entry name" value="DUF3325"/>
    <property type="match status" value="1"/>
</dbReference>
<keyword evidence="1" id="KW-0472">Membrane</keyword>
<gene>
    <name evidence="2" type="ORF">ABS648_23620</name>
</gene>
<name>A0AAU7XYM1_9PSED</name>
<reference evidence="2" key="1">
    <citation type="submission" date="2023-08" db="EMBL/GenBank/DDBJ databases">
        <title>Increased levels of nutrients transform a symbiont into a lethal pathobiont.</title>
        <authorList>
            <person name="Lachnit T."/>
            <person name="Ulrich L."/>
            <person name="Willmer F.M."/>
            <person name="Hasenbein T."/>
            <person name="Steiner L.X."/>
            <person name="Wolters M."/>
            <person name="Herbst E.M."/>
            <person name="Deines P."/>
        </authorList>
    </citation>
    <scope>NUCLEOTIDE SEQUENCE</scope>
    <source>
        <strain evidence="2">T3</strain>
    </source>
</reference>
<accession>A0AAU7XYM1</accession>
<dbReference type="InterPro" id="IPR021762">
    <property type="entry name" value="DUF3325"/>
</dbReference>
<protein>
    <submittedName>
        <fullName evidence="2">DUF3325 domain-containing protein</fullName>
    </submittedName>
</protein>
<feature type="transmembrane region" description="Helical" evidence="1">
    <location>
        <begin position="6"/>
        <end position="24"/>
    </location>
</feature>
<keyword evidence="1" id="KW-1133">Transmembrane helix</keyword>
<dbReference type="EMBL" id="CP158373">
    <property type="protein sequence ID" value="XBY62908.1"/>
    <property type="molecule type" value="Genomic_DNA"/>
</dbReference>
<evidence type="ECO:0000313" key="2">
    <source>
        <dbReference type="EMBL" id="XBY62908.1"/>
    </source>
</evidence>
<proteinExistence type="predicted"/>